<name>A0ABX7YNV3_9STRE</name>
<gene>
    <name evidence="2" type="ORF">INT76_05160</name>
</gene>
<dbReference type="EMBL" id="CP073084">
    <property type="protein sequence ID" value="QUE55266.1"/>
    <property type="molecule type" value="Genomic_DNA"/>
</dbReference>
<organism evidence="2 3">
    <name type="scientific">Streptococcus oriscaviae</name>
    <dbReference type="NCBI Taxonomy" id="2781599"/>
    <lineage>
        <taxon>Bacteria</taxon>
        <taxon>Bacillati</taxon>
        <taxon>Bacillota</taxon>
        <taxon>Bacilli</taxon>
        <taxon>Lactobacillales</taxon>
        <taxon>Streptococcaceae</taxon>
        <taxon>Streptococcus</taxon>
    </lineage>
</organism>
<evidence type="ECO:0000256" key="1">
    <source>
        <dbReference type="SAM" id="MobiDB-lite"/>
    </source>
</evidence>
<evidence type="ECO:0000313" key="3">
    <source>
        <dbReference type="Proteomes" id="UP000677616"/>
    </source>
</evidence>
<keyword evidence="3" id="KW-1185">Reference proteome</keyword>
<dbReference type="Proteomes" id="UP000677616">
    <property type="component" value="Chromosome"/>
</dbReference>
<feature type="region of interest" description="Disordered" evidence="1">
    <location>
        <begin position="40"/>
        <end position="62"/>
    </location>
</feature>
<dbReference type="InterPro" id="IPR023832">
    <property type="entry name" value="His_triad_protein"/>
</dbReference>
<reference evidence="2 3" key="1">
    <citation type="submission" date="2021-04" db="EMBL/GenBank/DDBJ databases">
        <title>Complete genome sequence of a novel Streptococcus species.</title>
        <authorList>
            <person name="Teng J.L.L."/>
        </authorList>
    </citation>
    <scope>NUCLEOTIDE SEQUENCE [LARGE SCALE GENOMIC DNA]</scope>
    <source>
        <strain evidence="2 3">HKU75</strain>
    </source>
</reference>
<sequence>MKKKLLIGAAATLLVGLSLYAYHLISYQSMEETKNRVAYVEPEKSSASQSSQTEELTPDEISAKEKIDAEQIVVSINDQGYVTSHGDHYHYYNGSLPYDSIFSEELLMTDAEYVLNEEHIVQEVQNGYIIKVEGTYYLYLNDPSHRDTVRTKQEIEDQKNEG</sequence>
<dbReference type="Pfam" id="PF04270">
    <property type="entry name" value="Strep_his_triad"/>
    <property type="match status" value="2"/>
</dbReference>
<dbReference type="NCBIfam" id="TIGR01363">
    <property type="entry name" value="strep_his_triad"/>
    <property type="match status" value="1"/>
</dbReference>
<accession>A0ABX7YNV3</accession>
<dbReference type="Gene3D" id="3.10.50.90">
    <property type="match status" value="1"/>
</dbReference>
<protein>
    <submittedName>
        <fullName evidence="2">Pneumococcal-type histidine triad protein</fullName>
    </submittedName>
</protein>
<evidence type="ECO:0000313" key="2">
    <source>
        <dbReference type="EMBL" id="QUE55266.1"/>
    </source>
</evidence>
<feature type="compositionally biased region" description="Polar residues" evidence="1">
    <location>
        <begin position="45"/>
        <end position="55"/>
    </location>
</feature>
<proteinExistence type="predicted"/>
<dbReference type="InterPro" id="IPR006270">
    <property type="entry name" value="Strep_his_triad_rpt"/>
</dbReference>